<dbReference type="EMBL" id="JACIER010000018">
    <property type="protein sequence ID" value="MBB4045829.1"/>
    <property type="molecule type" value="Genomic_DNA"/>
</dbReference>
<proteinExistence type="predicted"/>
<evidence type="ECO:0000313" key="1">
    <source>
        <dbReference type="EMBL" id="MBB4045829.1"/>
    </source>
</evidence>
<dbReference type="Proteomes" id="UP000560658">
    <property type="component" value="Unassembled WGS sequence"/>
</dbReference>
<protein>
    <submittedName>
        <fullName evidence="1">Uncharacterized protein</fullName>
    </submittedName>
</protein>
<accession>A0A840D4U5</accession>
<evidence type="ECO:0000313" key="2">
    <source>
        <dbReference type="Proteomes" id="UP000560658"/>
    </source>
</evidence>
<reference evidence="1" key="1">
    <citation type="submission" date="2020-08" db="EMBL/GenBank/DDBJ databases">
        <title>Genomic Encyclopedia of Type Strains, Phase IV (KMG-IV): sequencing the most valuable type-strain genomes for metagenomic binning, comparative biology and taxonomic classification.</title>
        <authorList>
            <person name="Goeker M."/>
        </authorList>
    </citation>
    <scope>NUCLEOTIDE SEQUENCE [LARGE SCALE GENOMIC DNA]</scope>
    <source>
        <strain evidence="1">DSM 105720</strain>
    </source>
</reference>
<dbReference type="AlphaFoldDB" id="A0A840D4U5"/>
<keyword evidence="2" id="KW-1185">Reference proteome</keyword>
<sequence length="132" mass="14702">MKKRFRKKLHRGEFQQYGISTMIPVTTESVEAVLNTITDIANAHKLLFCGGGLGQFILPSEEYGELKIPSKVEFLITSIALGLEMPSDCIIGYFINPTEQEISVDTAGKVKSELENALKADLKINCRIPLWT</sequence>
<gene>
    <name evidence="1" type="ORF">GGR06_003651</name>
</gene>
<comment type="caution">
    <text evidence="1">The sequence shown here is derived from an EMBL/GenBank/DDBJ whole genome shotgun (WGS) entry which is preliminary data.</text>
</comment>
<name>A0A840D4U5_9BACE</name>
<dbReference type="RefSeq" id="WP_044163764.1">
    <property type="nucleotide sequence ID" value="NZ_JACIER010000018.1"/>
</dbReference>
<organism evidence="1 2">
    <name type="scientific">Bacteroides reticulotermitis</name>
    <dbReference type="NCBI Taxonomy" id="1133319"/>
    <lineage>
        <taxon>Bacteria</taxon>
        <taxon>Pseudomonadati</taxon>
        <taxon>Bacteroidota</taxon>
        <taxon>Bacteroidia</taxon>
        <taxon>Bacteroidales</taxon>
        <taxon>Bacteroidaceae</taxon>
        <taxon>Bacteroides</taxon>
    </lineage>
</organism>